<evidence type="ECO:0000259" key="1">
    <source>
        <dbReference type="Pfam" id="PF14267"/>
    </source>
</evidence>
<proteinExistence type="predicted"/>
<gene>
    <name evidence="2" type="ORF">C4B25_00390</name>
</gene>
<reference evidence="2 3" key="1">
    <citation type="submission" date="2018-02" db="EMBL/GenBank/DDBJ databases">
        <title>Mycoplasma marinum and Mycoplasma todarodis sp. nov., moderately halophilic and psychrotolerant mycoplasmas isolated from cephalopods.</title>
        <authorList>
            <person name="Viver T."/>
        </authorList>
    </citation>
    <scope>NUCLEOTIDE SEQUENCE [LARGE SCALE GENOMIC DNA]</scope>
    <source>
        <strain evidence="2 3">5H</strain>
    </source>
</reference>
<dbReference type="InterPro" id="IPR025579">
    <property type="entry name" value="DUF4357"/>
</dbReference>
<dbReference type="InterPro" id="IPR035901">
    <property type="entry name" value="GIY-YIG_endonuc_sf"/>
</dbReference>
<sequence>MKRFNFIQINDDDSIQVIQQTKSKIQAVEFNLTEIHNMPEEILDSGTPGIYILLGNEDSKPYIGESTNIIKRITGGHMKNEEKMEWMERVIAITSTDSSNPFNKTQIQWIEKELIELFNESGIKTFNKTAGFKHNLSYVDVLELKDDLEDIKSALKLLKWDLNAINEETITRITSNKESLEVYYKTANAFAEGIYINGAIIVNEGSYADTTKFNKEHKYSQNIINRLLENDVIEIKDNILKFLKAHQFKNPSSAACIFRGSATNGWVTWRIKKDGKLLTEIREEILKDVPEVPYETIVLKINDNPDMNYHLGYWRISEERLLKAEVLAFAPIVEGKRTINKAYKIKGYTHMPEHNNRVMFKVHEEDKELLKDYEGLDVSYNKGANPCFFISKKDED</sequence>
<evidence type="ECO:0000313" key="2">
    <source>
        <dbReference type="EMBL" id="TCG11948.1"/>
    </source>
</evidence>
<dbReference type="EMBL" id="PSZP01000002">
    <property type="protein sequence ID" value="TCG11948.1"/>
    <property type="molecule type" value="Genomic_DNA"/>
</dbReference>
<comment type="caution">
    <text evidence="2">The sequence shown here is derived from an EMBL/GenBank/DDBJ whole genome shotgun (WGS) entry which is preliminary data.</text>
</comment>
<dbReference type="Proteomes" id="UP000291072">
    <property type="component" value="Unassembled WGS sequence"/>
</dbReference>
<dbReference type="AlphaFoldDB" id="A0A4R0XY18"/>
<dbReference type="Pfam" id="PF14267">
    <property type="entry name" value="DUF4357"/>
    <property type="match status" value="1"/>
</dbReference>
<name>A0A4R0XY18_9MOLU</name>
<dbReference type="RefSeq" id="WP_168380648.1">
    <property type="nucleotide sequence ID" value="NZ_PSZP01000002.1"/>
</dbReference>
<accession>A0A4R0XY18</accession>
<feature type="domain" description="DUF4357" evidence="1">
    <location>
        <begin position="225"/>
        <end position="277"/>
    </location>
</feature>
<organism evidence="2 3">
    <name type="scientific">Mycoplasma todarodis</name>
    <dbReference type="NCBI Taxonomy" id="1937191"/>
    <lineage>
        <taxon>Bacteria</taxon>
        <taxon>Bacillati</taxon>
        <taxon>Mycoplasmatota</taxon>
        <taxon>Mollicutes</taxon>
        <taxon>Mycoplasmataceae</taxon>
        <taxon>Mycoplasma</taxon>
    </lineage>
</organism>
<evidence type="ECO:0000313" key="3">
    <source>
        <dbReference type="Proteomes" id="UP000291072"/>
    </source>
</evidence>
<protein>
    <recommendedName>
        <fullName evidence="1">DUF4357 domain-containing protein</fullName>
    </recommendedName>
</protein>
<dbReference type="SUPFAM" id="SSF82771">
    <property type="entry name" value="GIY-YIG endonuclease"/>
    <property type="match status" value="1"/>
</dbReference>
<keyword evidence="3" id="KW-1185">Reference proteome</keyword>